<keyword evidence="1" id="KW-0472">Membrane</keyword>
<keyword evidence="3" id="KW-1185">Reference proteome</keyword>
<sequence>MDVFYVYTYSTAGWLSLQSVSLITVPQIMTTLLLDETRSASGECHIKIVKLLKATRKWLVRNTHPNPSVEMEIYFARCLGFSLLTIAILTAMLTGTIPLNSTVSEPVTTEDNDSKAPYAIPTLIVTSLFQGISAFYAYTRYLSSDQTAFAIGMIGYSVVAAIGLWCVLFASSNGKISRKTGADKRTTGFPFKNTEAAKKHAWKKRS</sequence>
<accession>A0A8H5ZWS6</accession>
<gene>
    <name evidence="2" type="ORF">ETB97_007011</name>
</gene>
<organism evidence="2 3">
    <name type="scientific">Petromyces alliaceus</name>
    <name type="common">Aspergillus alliaceus</name>
    <dbReference type="NCBI Taxonomy" id="209559"/>
    <lineage>
        <taxon>Eukaryota</taxon>
        <taxon>Fungi</taxon>
        <taxon>Dikarya</taxon>
        <taxon>Ascomycota</taxon>
        <taxon>Pezizomycotina</taxon>
        <taxon>Eurotiomycetes</taxon>
        <taxon>Eurotiomycetidae</taxon>
        <taxon>Eurotiales</taxon>
        <taxon>Aspergillaceae</taxon>
        <taxon>Aspergillus</taxon>
        <taxon>Aspergillus subgen. Circumdati</taxon>
    </lineage>
</organism>
<feature type="transmembrane region" description="Helical" evidence="1">
    <location>
        <begin position="74"/>
        <end position="97"/>
    </location>
</feature>
<comment type="caution">
    <text evidence="2">The sequence shown here is derived from an EMBL/GenBank/DDBJ whole genome shotgun (WGS) entry which is preliminary data.</text>
</comment>
<evidence type="ECO:0000313" key="2">
    <source>
        <dbReference type="EMBL" id="KAF5856692.1"/>
    </source>
</evidence>
<proteinExistence type="predicted"/>
<dbReference type="EMBL" id="SPNV01000301">
    <property type="protein sequence ID" value="KAF5856692.1"/>
    <property type="molecule type" value="Genomic_DNA"/>
</dbReference>
<evidence type="ECO:0000313" key="3">
    <source>
        <dbReference type="Proteomes" id="UP000541154"/>
    </source>
</evidence>
<dbReference type="AlphaFoldDB" id="A0A8H5ZWS6"/>
<evidence type="ECO:0000256" key="1">
    <source>
        <dbReference type="SAM" id="Phobius"/>
    </source>
</evidence>
<dbReference type="PANTHER" id="PTHR39605">
    <property type="entry name" value="MAJOR FACILITATOR SUPERFAMILY (MFS) PROFILE DOMAIN-CONTAINING PROTEIN"/>
    <property type="match status" value="1"/>
</dbReference>
<dbReference type="Proteomes" id="UP000541154">
    <property type="component" value="Unassembled WGS sequence"/>
</dbReference>
<protein>
    <submittedName>
        <fullName evidence="2">Uncharacterized protein</fullName>
    </submittedName>
</protein>
<keyword evidence="1" id="KW-1133">Transmembrane helix</keyword>
<reference evidence="2 3" key="1">
    <citation type="submission" date="2019-04" db="EMBL/GenBank/DDBJ databases">
        <title>Aspergillus burnettii sp. nov., novel species from soil in southeast Queensland.</title>
        <authorList>
            <person name="Gilchrist C.L.M."/>
            <person name="Pitt J.I."/>
            <person name="Lange L."/>
            <person name="Lacey H.J."/>
            <person name="Vuong D."/>
            <person name="Midgley D.J."/>
            <person name="Greenfield P."/>
            <person name="Bradbury M."/>
            <person name="Lacey E."/>
            <person name="Busk P.K."/>
            <person name="Pilgaard B."/>
            <person name="Chooi Y.H."/>
            <person name="Piggott A.M."/>
        </authorList>
    </citation>
    <scope>NUCLEOTIDE SEQUENCE [LARGE SCALE GENOMIC DNA]</scope>
    <source>
        <strain evidence="2 3">FRR 5400</strain>
    </source>
</reference>
<name>A0A8H5ZWS6_PETAA</name>
<feature type="transmembrane region" description="Helical" evidence="1">
    <location>
        <begin position="118"/>
        <end position="138"/>
    </location>
</feature>
<keyword evidence="1" id="KW-0812">Transmembrane</keyword>
<feature type="transmembrane region" description="Helical" evidence="1">
    <location>
        <begin position="150"/>
        <end position="170"/>
    </location>
</feature>
<dbReference type="PANTHER" id="PTHR39605:SF1">
    <property type="entry name" value="MAJOR FACILITATOR SUPERFAMILY (MFS) PROFILE DOMAIN-CONTAINING PROTEIN"/>
    <property type="match status" value="1"/>
</dbReference>